<feature type="transmembrane region" description="Helical" evidence="9">
    <location>
        <begin position="352"/>
        <end position="371"/>
    </location>
</feature>
<dbReference type="PROSITE" id="PS00211">
    <property type="entry name" value="ABC_TRANSPORTER_1"/>
    <property type="match status" value="1"/>
</dbReference>
<keyword evidence="2" id="KW-0813">Transport</keyword>
<dbReference type="PANTHER" id="PTHR43394">
    <property type="entry name" value="ATP-DEPENDENT PERMEASE MDL1, MITOCHONDRIAL"/>
    <property type="match status" value="1"/>
</dbReference>
<dbReference type="InterPro" id="IPR003439">
    <property type="entry name" value="ABC_transporter-like_ATP-bd"/>
</dbReference>
<sequence>MTQRPYSLPARLSINGDGHSCAHESRHTEKSDMDLESSDGIGSDAHFSPMEPLPSVASPALSVKDPNYNTVTEVLNLRVPRKIISPSIRRSTRSMYRGFSWIEFFTLVVPGVIMSLVSGGVPVAMTHVIGRAFAAFAAYRPNEPNASESLSTNVRVDVYVLLALAGATLVFRTLSSAIWLFVGERGAQKWRRYLFNVILQKDITWFDLKPGANDSVSDTGAAGLMALFLKDTDDARTAMGQQAGYLVLHSACGLASFAYAMYRQWSLTLIIFASVPVLALVTIVGDVFGAPLQTAERTKSMQLTSLVEKGATEIRTIKAFNAQHFQQQLVKSCVQVCKNLYTRMCVVWGVRYGLSSALGLLTFVQGFAWGGHLVRSNRAGPDVILATFLASLVTMGQLQSALMRIHLFERGKNAAANMLSLGESHTQTMLQEHSTHQPAQDVKGCWLDAEASLDLAYGVTPSFRPQVCSGELVIDRVWLAYPSRPDVAILRDVSMRFAAGQHTYIVGRSGSGKSSVANILLQLYEPTLGTVHLDNIDVRHLNTSWFRDQVAGVSQNALVLERSLFENVACGARTRECRNLVREAISAVSLDDVLDLLPDGLDTTLGQRGRTLSGGQMQRVALARALLRDPVVLILDEVTSALDHACASNVLAAIRAWRQGRTTIYITHDISSIQQDDYCYVMEDGRVIEQGSRSMLSRNNGVFKQVYLDHLSEGIPTTPMPMAQWGLSEQGSICEHYAPTSASAWSMESSASGKLHQGDLEMALRMPSKIAARHVLQRDNGAPEQSESGMLLLKTMKIMLHTIPDRVGVVAALINCIASGITTPAFAYTLTQVLMVVGRASTARLAPLIGATAGIALADGLLKGIRLISMEALGARWVASLRIRAMKYVLAQDARWFDSDEHTATSLAKTIVKDAEDANACLGQLLGQIVALGSMLIVTLIWAFVQGWQLTLCAIAIVPLAAAIYSIQGYFATKTELKSKQQREKVANLFFDQVASIRSVRAMNLESALQHDANQAIELASHLGCRAACASSAGAGFADALTYVAEALLYGVGAVLLMNGIYDLHRFMLVLNPVVFAVGFASQLAASMPTSSKSMHALLSISRLLYPDEITSESHGNQAPKLSGQVELDDVSFAYGPRRVLNHVSFQIEAGERVALVGPSGTGKSTIAALLQRFYEPDSGSIRLDGHLSSSISAAWLREHIAFVGQMPSLFPTTIGENIAMGASVDKDRVHAAAQAAQANFIEDLPDKYATQLGSHATSLSGGQTQRIAIARALLRTSAKLLVLDEFTASLDPTTRSMVVDAVFSNEAEAPTILLLTHDISLMRRCDRIIMLNDGHVAYDGPPTPLLGDRTEEQTCDVEPSNARTCDVHVHHSAETHDVWSDAALDNMAAFVLLNAGPKFCHIYVHSHRMPLLDQVVLPDPAVP</sequence>
<dbReference type="Pfam" id="PF00664">
    <property type="entry name" value="ABC_membrane"/>
    <property type="match status" value="2"/>
</dbReference>
<reference evidence="12 13" key="1">
    <citation type="submission" date="2023-03" db="EMBL/GenBank/DDBJ databases">
        <title>Mating type loci evolution in Malassezia.</title>
        <authorList>
            <person name="Coelho M.A."/>
        </authorList>
    </citation>
    <scope>NUCLEOTIDE SEQUENCE [LARGE SCALE GENOMIC DNA]</scope>
    <source>
        <strain evidence="12 13">CBS 9725</strain>
    </source>
</reference>
<evidence type="ECO:0000256" key="7">
    <source>
        <dbReference type="ARBA" id="ARBA00023136"/>
    </source>
</evidence>
<gene>
    <name evidence="12" type="primary">HST6</name>
    <name evidence="12" type="ORF">MYAM1_002980</name>
</gene>
<keyword evidence="13" id="KW-1185">Reference proteome</keyword>
<dbReference type="PROSITE" id="PS50893">
    <property type="entry name" value="ABC_TRANSPORTER_2"/>
    <property type="match status" value="2"/>
</dbReference>
<feature type="transmembrane region" description="Helical" evidence="9">
    <location>
        <begin position="925"/>
        <end position="945"/>
    </location>
</feature>
<feature type="transmembrane region" description="Helical" evidence="9">
    <location>
        <begin position="1040"/>
        <end position="1061"/>
    </location>
</feature>
<keyword evidence="6 9" id="KW-1133">Transmembrane helix</keyword>
<accession>A0AAJ5YUZ2</accession>
<proteinExistence type="predicted"/>
<feature type="transmembrane region" description="Helical" evidence="9">
    <location>
        <begin position="807"/>
        <end position="830"/>
    </location>
</feature>
<dbReference type="InterPro" id="IPR027417">
    <property type="entry name" value="P-loop_NTPase"/>
</dbReference>
<evidence type="ECO:0000256" key="2">
    <source>
        <dbReference type="ARBA" id="ARBA00022448"/>
    </source>
</evidence>
<evidence type="ECO:0000313" key="13">
    <source>
        <dbReference type="Proteomes" id="UP001219567"/>
    </source>
</evidence>
<evidence type="ECO:0000256" key="4">
    <source>
        <dbReference type="ARBA" id="ARBA00022741"/>
    </source>
</evidence>
<organism evidence="12 13">
    <name type="scientific">Malassezia yamatoensis</name>
    <dbReference type="NCBI Taxonomy" id="253288"/>
    <lineage>
        <taxon>Eukaryota</taxon>
        <taxon>Fungi</taxon>
        <taxon>Dikarya</taxon>
        <taxon>Basidiomycota</taxon>
        <taxon>Ustilaginomycotina</taxon>
        <taxon>Malasseziomycetes</taxon>
        <taxon>Malasseziales</taxon>
        <taxon>Malasseziaceae</taxon>
        <taxon>Malassezia</taxon>
    </lineage>
</organism>
<comment type="subcellular location">
    <subcellularLocation>
        <location evidence="1">Membrane</location>
        <topology evidence="1">Multi-pass membrane protein</topology>
    </subcellularLocation>
</comment>
<keyword evidence="3 9" id="KW-0812">Transmembrane</keyword>
<feature type="transmembrane region" description="Helical" evidence="9">
    <location>
        <begin position="383"/>
        <end position="402"/>
    </location>
</feature>
<dbReference type="GO" id="GO:0005524">
    <property type="term" value="F:ATP binding"/>
    <property type="evidence" value="ECO:0007669"/>
    <property type="project" value="UniProtKB-KW"/>
</dbReference>
<dbReference type="Gene3D" id="1.20.1560.10">
    <property type="entry name" value="ABC transporter type 1, transmembrane domain"/>
    <property type="match status" value="1"/>
</dbReference>
<feature type="transmembrane region" description="Helical" evidence="9">
    <location>
        <begin position="951"/>
        <end position="973"/>
    </location>
</feature>
<feature type="transmembrane region" description="Helical" evidence="9">
    <location>
        <begin position="1067"/>
        <end position="1086"/>
    </location>
</feature>
<feature type="transmembrane region" description="Helical" evidence="9">
    <location>
        <begin position="98"/>
        <end position="117"/>
    </location>
</feature>
<dbReference type="GO" id="GO:0090374">
    <property type="term" value="P:oligopeptide export from mitochondrion"/>
    <property type="evidence" value="ECO:0007669"/>
    <property type="project" value="TreeGrafter"/>
</dbReference>
<feature type="transmembrane region" description="Helical" evidence="9">
    <location>
        <begin position="243"/>
        <end position="262"/>
    </location>
</feature>
<keyword evidence="4" id="KW-0547">Nucleotide-binding</keyword>
<evidence type="ECO:0000256" key="8">
    <source>
        <dbReference type="SAM" id="MobiDB-lite"/>
    </source>
</evidence>
<dbReference type="Gene3D" id="3.40.50.300">
    <property type="entry name" value="P-loop containing nucleotide triphosphate hydrolases"/>
    <property type="match status" value="2"/>
</dbReference>
<feature type="domain" description="ABC transporter" evidence="10">
    <location>
        <begin position="472"/>
        <end position="709"/>
    </location>
</feature>
<dbReference type="CDD" id="cd18577">
    <property type="entry name" value="ABC_6TM_Pgp_ABCB1_D1_like"/>
    <property type="match status" value="1"/>
</dbReference>
<dbReference type="InterPro" id="IPR017871">
    <property type="entry name" value="ABC_transporter-like_CS"/>
</dbReference>
<name>A0AAJ5YUZ2_9BASI</name>
<feature type="compositionally biased region" description="Basic and acidic residues" evidence="8">
    <location>
        <begin position="20"/>
        <end position="33"/>
    </location>
</feature>
<dbReference type="CDD" id="cd18578">
    <property type="entry name" value="ABC_6TM_Pgp_ABCB1_D2_like"/>
    <property type="match status" value="1"/>
</dbReference>
<evidence type="ECO:0000259" key="10">
    <source>
        <dbReference type="PROSITE" id="PS50893"/>
    </source>
</evidence>
<dbReference type="SMART" id="SM00382">
    <property type="entry name" value="AAA"/>
    <property type="match status" value="2"/>
</dbReference>
<dbReference type="InterPro" id="IPR011527">
    <property type="entry name" value="ABC1_TM_dom"/>
</dbReference>
<dbReference type="PANTHER" id="PTHR43394:SF15">
    <property type="entry name" value="ALPHA-FACTOR-TRANSPORTING ATPASE"/>
    <property type="match status" value="1"/>
</dbReference>
<keyword evidence="5" id="KW-0067">ATP-binding</keyword>
<feature type="region of interest" description="Disordered" evidence="8">
    <location>
        <begin position="1"/>
        <end position="48"/>
    </location>
</feature>
<feature type="domain" description="ABC transmembrane type-1" evidence="11">
    <location>
        <begin position="111"/>
        <end position="410"/>
    </location>
</feature>
<dbReference type="EMBL" id="CP119946">
    <property type="protein sequence ID" value="WFD00232.1"/>
    <property type="molecule type" value="Genomic_DNA"/>
</dbReference>
<dbReference type="GO" id="GO:0005743">
    <property type="term" value="C:mitochondrial inner membrane"/>
    <property type="evidence" value="ECO:0007669"/>
    <property type="project" value="TreeGrafter"/>
</dbReference>
<evidence type="ECO:0000256" key="6">
    <source>
        <dbReference type="ARBA" id="ARBA00022989"/>
    </source>
</evidence>
<dbReference type="SUPFAM" id="SSF90123">
    <property type="entry name" value="ABC transporter transmembrane region"/>
    <property type="match status" value="2"/>
</dbReference>
<evidence type="ECO:0000313" key="12">
    <source>
        <dbReference type="EMBL" id="WFD00232.1"/>
    </source>
</evidence>
<evidence type="ECO:0000256" key="1">
    <source>
        <dbReference type="ARBA" id="ARBA00004141"/>
    </source>
</evidence>
<feature type="transmembrane region" description="Helical" evidence="9">
    <location>
        <begin position="158"/>
        <end position="182"/>
    </location>
</feature>
<dbReference type="GO" id="GO:0015421">
    <property type="term" value="F:ABC-type oligopeptide transporter activity"/>
    <property type="evidence" value="ECO:0007669"/>
    <property type="project" value="TreeGrafter"/>
</dbReference>
<dbReference type="InterPro" id="IPR039421">
    <property type="entry name" value="Type_1_exporter"/>
</dbReference>
<dbReference type="SUPFAM" id="SSF52540">
    <property type="entry name" value="P-loop containing nucleoside triphosphate hydrolases"/>
    <property type="match status" value="2"/>
</dbReference>
<feature type="transmembrane region" description="Helical" evidence="9">
    <location>
        <begin position="268"/>
        <end position="292"/>
    </location>
</feature>
<dbReference type="FunFam" id="3.40.50.300:FF:000604">
    <property type="entry name" value="ABC transporter B family member 28"/>
    <property type="match status" value="2"/>
</dbReference>
<dbReference type="Proteomes" id="UP001219567">
    <property type="component" value="Chromosome 4"/>
</dbReference>
<evidence type="ECO:0000256" key="9">
    <source>
        <dbReference type="SAM" id="Phobius"/>
    </source>
</evidence>
<dbReference type="GO" id="GO:0016887">
    <property type="term" value="F:ATP hydrolysis activity"/>
    <property type="evidence" value="ECO:0007669"/>
    <property type="project" value="InterPro"/>
</dbReference>
<evidence type="ECO:0000256" key="3">
    <source>
        <dbReference type="ARBA" id="ARBA00022692"/>
    </source>
</evidence>
<dbReference type="InterPro" id="IPR003593">
    <property type="entry name" value="AAA+_ATPase"/>
</dbReference>
<evidence type="ECO:0000256" key="5">
    <source>
        <dbReference type="ARBA" id="ARBA00022840"/>
    </source>
</evidence>
<evidence type="ECO:0000259" key="11">
    <source>
        <dbReference type="PROSITE" id="PS50929"/>
    </source>
</evidence>
<dbReference type="PROSITE" id="PS50929">
    <property type="entry name" value="ABC_TM1F"/>
    <property type="match status" value="2"/>
</dbReference>
<feature type="domain" description="ABC transporter" evidence="10">
    <location>
        <begin position="1126"/>
        <end position="1359"/>
    </location>
</feature>
<dbReference type="Pfam" id="PF00005">
    <property type="entry name" value="ABC_tran"/>
    <property type="match status" value="2"/>
</dbReference>
<protein>
    <submittedName>
        <fullName evidence="12">ABC-type xenobiotic transporter</fullName>
    </submittedName>
</protein>
<keyword evidence="7 9" id="KW-0472">Membrane</keyword>
<dbReference type="InterPro" id="IPR036640">
    <property type="entry name" value="ABC1_TM_sf"/>
</dbReference>
<feature type="domain" description="ABC transmembrane type-1" evidence="11">
    <location>
        <begin position="817"/>
        <end position="1093"/>
    </location>
</feature>